<proteinExistence type="predicted"/>
<dbReference type="WBParaSite" id="RSKR_0000663950.1">
    <property type="protein sequence ID" value="RSKR_0000663950.1"/>
    <property type="gene ID" value="RSKR_0000663950"/>
</dbReference>
<reference evidence="2" key="1">
    <citation type="submission" date="2016-11" db="UniProtKB">
        <authorList>
            <consortium name="WormBaseParasite"/>
        </authorList>
    </citation>
    <scope>IDENTIFICATION</scope>
    <source>
        <strain evidence="2">KR3021</strain>
    </source>
</reference>
<sequence length="278" mass="30766">MLSDAATTTLTLDKNAVIQQVYNNDEGINDYSTTDFRIFVSCTEQVKLIDPIADPLYQWGDHFLIPSLKNAGSQYTFELQTAAYMTKGSIGILPINTEGSINVTILSYIDGALFDNVTRQYDTGLRSDQVGITTSLIDLEKEFFVHFNISISITTSSPVMLTFESSLASISHLYDQNSSHTPCVVPCAGSYMTVYDSLNSVQGTEQIVDQMGFTRISLMNTGVAAFSTYAGQMSTNRFGSIPDEDGIHPMVILCTMFQVFKNRLPEKLNFIQMKVTPI</sequence>
<evidence type="ECO:0000313" key="1">
    <source>
        <dbReference type="Proteomes" id="UP000095286"/>
    </source>
</evidence>
<name>A0AC35U269_9BILA</name>
<dbReference type="Proteomes" id="UP000095286">
    <property type="component" value="Unplaced"/>
</dbReference>
<organism evidence="1 2">
    <name type="scientific">Rhabditophanes sp. KR3021</name>
    <dbReference type="NCBI Taxonomy" id="114890"/>
    <lineage>
        <taxon>Eukaryota</taxon>
        <taxon>Metazoa</taxon>
        <taxon>Ecdysozoa</taxon>
        <taxon>Nematoda</taxon>
        <taxon>Chromadorea</taxon>
        <taxon>Rhabditida</taxon>
        <taxon>Tylenchina</taxon>
        <taxon>Panagrolaimomorpha</taxon>
        <taxon>Strongyloidoidea</taxon>
        <taxon>Alloionematidae</taxon>
        <taxon>Rhabditophanes</taxon>
    </lineage>
</organism>
<protein>
    <submittedName>
        <fullName evidence="2">IgGFc_binding domain-containing protein</fullName>
    </submittedName>
</protein>
<evidence type="ECO:0000313" key="2">
    <source>
        <dbReference type="WBParaSite" id="RSKR_0000663950.1"/>
    </source>
</evidence>
<accession>A0AC35U269</accession>